<dbReference type="SMART" id="SM01175">
    <property type="entry name" value="DUF4206"/>
    <property type="match status" value="1"/>
</dbReference>
<feature type="region of interest" description="Disordered" evidence="5">
    <location>
        <begin position="110"/>
        <end position="174"/>
    </location>
</feature>
<accession>A0A9Q0G0M9</accession>
<evidence type="ECO:0000313" key="8">
    <source>
        <dbReference type="Proteomes" id="UP001141552"/>
    </source>
</evidence>
<dbReference type="GO" id="GO:0005768">
    <property type="term" value="C:endosome"/>
    <property type="evidence" value="ECO:0007669"/>
    <property type="project" value="UniProtKB-ARBA"/>
</dbReference>
<feature type="region of interest" description="Disordered" evidence="5">
    <location>
        <begin position="523"/>
        <end position="545"/>
    </location>
</feature>
<evidence type="ECO:0000256" key="3">
    <source>
        <dbReference type="ARBA" id="ARBA00022771"/>
    </source>
</evidence>
<comment type="caution">
    <text evidence="7">The sequence shown here is derived from an EMBL/GenBank/DDBJ whole genome shotgun (WGS) entry which is preliminary data.</text>
</comment>
<dbReference type="GO" id="GO:0016020">
    <property type="term" value="C:membrane"/>
    <property type="evidence" value="ECO:0007669"/>
    <property type="project" value="UniProtKB-ARBA"/>
</dbReference>
<dbReference type="InterPro" id="IPR025258">
    <property type="entry name" value="RH_dom"/>
</dbReference>
<dbReference type="PROSITE" id="PS50195">
    <property type="entry name" value="PX"/>
    <property type="match status" value="1"/>
</dbReference>
<evidence type="ECO:0000256" key="4">
    <source>
        <dbReference type="ARBA" id="ARBA00022833"/>
    </source>
</evidence>
<keyword evidence="8" id="KW-1185">Reference proteome</keyword>
<dbReference type="InterPro" id="IPR036871">
    <property type="entry name" value="PX_dom_sf"/>
</dbReference>
<evidence type="ECO:0000313" key="7">
    <source>
        <dbReference type="EMBL" id="KAJ4840204.1"/>
    </source>
</evidence>
<feature type="compositionally biased region" description="Low complexity" evidence="5">
    <location>
        <begin position="529"/>
        <end position="544"/>
    </location>
</feature>
<feature type="region of interest" description="Disordered" evidence="5">
    <location>
        <begin position="1"/>
        <end position="43"/>
    </location>
</feature>
<reference evidence="7" key="1">
    <citation type="submission" date="2022-02" db="EMBL/GenBank/DDBJ databases">
        <authorList>
            <person name="Henning P.M."/>
            <person name="McCubbin A.G."/>
            <person name="Shore J.S."/>
        </authorList>
    </citation>
    <scope>NUCLEOTIDE SEQUENCE</scope>
    <source>
        <strain evidence="7">F60SS</strain>
        <tissue evidence="7">Leaves</tissue>
    </source>
</reference>
<dbReference type="SUPFAM" id="SSF64268">
    <property type="entry name" value="PX domain"/>
    <property type="match status" value="1"/>
</dbReference>
<protein>
    <recommendedName>
        <fullName evidence="6">PX domain-containing protein</fullName>
    </recommendedName>
</protein>
<dbReference type="InterPro" id="IPR051366">
    <property type="entry name" value="DEF8"/>
</dbReference>
<dbReference type="AlphaFoldDB" id="A0A9Q0G0M9"/>
<evidence type="ECO:0000256" key="1">
    <source>
        <dbReference type="ARBA" id="ARBA00022723"/>
    </source>
</evidence>
<dbReference type="EMBL" id="JAKUCV010003092">
    <property type="protein sequence ID" value="KAJ4840204.1"/>
    <property type="molecule type" value="Genomic_DNA"/>
</dbReference>
<dbReference type="CDD" id="cd06093">
    <property type="entry name" value="PX_domain"/>
    <property type="match status" value="1"/>
</dbReference>
<dbReference type="OrthoDB" id="1918044at2759"/>
<evidence type="ECO:0000259" key="6">
    <source>
        <dbReference type="PROSITE" id="PS50195"/>
    </source>
</evidence>
<gene>
    <name evidence="7" type="ORF">Tsubulata_002955</name>
</gene>
<evidence type="ECO:0000256" key="5">
    <source>
        <dbReference type="SAM" id="MobiDB-lite"/>
    </source>
</evidence>
<sequence length="1040" mass="113267">MTGAGVETCDQVAGSAPHDPFDSKSCGADAVSPAASSSSSTVLSQYSTCGESEFERYCSANSAMGTPSLCSTSMGRFNDFNLESDFGSSLENFSLDGRIDRKFSNSGVDWIKGRNEGGSSSGIGDDGLVERRRRRESVEVGSDEENDDSGSGFGFDGREDFEAESDDGSMYGCGSGDESGKKLYVHRDVKSGGEAAKVENGNPLFINSSVAFGSDDWDDFELETGGSVAAPLALDGFEQQRGHDFESERDVFCSASVTATRMSSVGHTEIGKDAIKEPAGVRPGEIDELEDSFNSCSLLVPTGFEVAELEREEEVKDIPVASCEIHSVHELTKYDESNSLKALKDIVNPSATGNHVQGIDETTENWKGSVVDEHDPVEGKTSVDLGLNSIHCGTDGMESSVKSDKIIGIVDNKAFENQNMTVLDMEKDPPADTAIQKFASPADYSVNIKPNSTQTMSENNSAKTSPKASSVDYFEDHPAVIKAENFELIEMYAEIVDEMEEILLDSGESRGARLSQVNRMLPSQLSLPSRDGGSTASTSGTDDSYPLMTQQLKIDGVEVVGAKQKKGDVSLSERLVGVKEYTVYILRVWSGKEWWDVERRYRDFFTLYRRLKSLSADQGWALPPPWNSVEKESRKLFGNVSPNVVSERSILIQECLSSIIHSGKFSSLPSALIWFLSPQDSFLGSPPSKTQAPWSTVSGRGQDTETIPVLGKTISLVVEIRPYKSTKQMLEAQNNTCAGCHKHFNDGMTLMRDFVQTLGWGKPRLCEYTGQLFCSSCHTNDTAVLPARVLHQWDFTQYPVSQLAKSYLDSIYEQPMLCVSAVNPLLFSKVPALQHVMSVRKRIGTMLPYVHCPFRRTINKGLGCRRYLLESNDFFALRDLIDLSKGAFAALPVMVETVSSKILEHITEQCLVCCDVGIPCNARQACSDPSSLIFPFQVDILTEGEIKRCTSCGSVFHKLCFTKLTNCSCGAHIGGNENKGSSDKLNRSASSGILVRRSTSGLSASLLTGLFSKSNPENVDDHKGRDTVILMGSLPSTSLS</sequence>
<dbReference type="GO" id="GO:0035091">
    <property type="term" value="F:phosphatidylinositol binding"/>
    <property type="evidence" value="ECO:0007669"/>
    <property type="project" value="InterPro"/>
</dbReference>
<dbReference type="Proteomes" id="UP001141552">
    <property type="component" value="Unassembled WGS sequence"/>
</dbReference>
<dbReference type="Pfam" id="PF13901">
    <property type="entry name" value="RH_dom"/>
    <property type="match status" value="1"/>
</dbReference>
<name>A0A9Q0G0M9_9ROSI</name>
<dbReference type="PANTHER" id="PTHR12326:SF3">
    <property type="entry name" value="DIFFERENTIALLY EXPRESSED IN FDCP 8 HOMOLOG"/>
    <property type="match status" value="1"/>
</dbReference>
<keyword evidence="4" id="KW-0862">Zinc</keyword>
<dbReference type="PANTHER" id="PTHR12326">
    <property type="entry name" value="PLECKSTRIN HOMOLOGY DOMAIN CONTAINING PROTEIN"/>
    <property type="match status" value="1"/>
</dbReference>
<organism evidence="7 8">
    <name type="scientific">Turnera subulata</name>
    <dbReference type="NCBI Taxonomy" id="218843"/>
    <lineage>
        <taxon>Eukaryota</taxon>
        <taxon>Viridiplantae</taxon>
        <taxon>Streptophyta</taxon>
        <taxon>Embryophyta</taxon>
        <taxon>Tracheophyta</taxon>
        <taxon>Spermatophyta</taxon>
        <taxon>Magnoliopsida</taxon>
        <taxon>eudicotyledons</taxon>
        <taxon>Gunneridae</taxon>
        <taxon>Pentapetalae</taxon>
        <taxon>rosids</taxon>
        <taxon>fabids</taxon>
        <taxon>Malpighiales</taxon>
        <taxon>Passifloraceae</taxon>
        <taxon>Turnera</taxon>
    </lineage>
</organism>
<feature type="compositionally biased region" description="Low complexity" evidence="5">
    <location>
        <begin position="28"/>
        <end position="43"/>
    </location>
</feature>
<keyword evidence="2" id="KW-0677">Repeat</keyword>
<keyword evidence="1" id="KW-0479">Metal-binding</keyword>
<keyword evidence="3" id="KW-0863">Zinc-finger</keyword>
<evidence type="ECO:0000256" key="2">
    <source>
        <dbReference type="ARBA" id="ARBA00022737"/>
    </source>
</evidence>
<dbReference type="Gene3D" id="3.30.1520.10">
    <property type="entry name" value="Phox-like domain"/>
    <property type="match status" value="1"/>
</dbReference>
<dbReference type="GO" id="GO:0008270">
    <property type="term" value="F:zinc ion binding"/>
    <property type="evidence" value="ECO:0007669"/>
    <property type="project" value="UniProtKB-KW"/>
</dbReference>
<feature type="domain" description="PX" evidence="6">
    <location>
        <begin position="562"/>
        <end position="682"/>
    </location>
</feature>
<dbReference type="Pfam" id="PF00787">
    <property type="entry name" value="PX"/>
    <property type="match status" value="1"/>
</dbReference>
<reference evidence="7" key="2">
    <citation type="journal article" date="2023" name="Plants (Basel)">
        <title>Annotation of the Turnera subulata (Passifloraceae) Draft Genome Reveals the S-Locus Evolved after the Divergence of Turneroideae from Passifloroideae in a Stepwise Manner.</title>
        <authorList>
            <person name="Henning P.M."/>
            <person name="Roalson E.H."/>
            <person name="Mir W."/>
            <person name="McCubbin A.G."/>
            <person name="Shore J.S."/>
        </authorList>
    </citation>
    <scope>NUCLEOTIDE SEQUENCE</scope>
    <source>
        <strain evidence="7">F60SS</strain>
    </source>
</reference>
<proteinExistence type="predicted"/>
<dbReference type="InterPro" id="IPR001683">
    <property type="entry name" value="PX_dom"/>
</dbReference>